<dbReference type="NCBIfam" id="NF040772">
    <property type="entry name" value="double_cubane"/>
    <property type="match status" value="1"/>
</dbReference>
<dbReference type="Pfam" id="PF06050">
    <property type="entry name" value="HGD-D"/>
    <property type="match status" value="1"/>
</dbReference>
<evidence type="ECO:0000313" key="2">
    <source>
        <dbReference type="EMBL" id="RWX45892.1"/>
    </source>
</evidence>
<protein>
    <submittedName>
        <fullName evidence="2">Benzoyl-CoA reductase/2-hydroxyglutaryl-CoA dehydratase subunit, BcrC/BadD/HgdB</fullName>
    </submittedName>
</protein>
<dbReference type="PANTHER" id="PTHR30548">
    <property type="entry name" value="2-HYDROXYGLUTARYL-COA DEHYDRATASE, D-COMPONENT-RELATED"/>
    <property type="match status" value="1"/>
</dbReference>
<evidence type="ECO:0000256" key="1">
    <source>
        <dbReference type="ARBA" id="ARBA00005806"/>
    </source>
</evidence>
<gene>
    <name evidence="2" type="ORF">H206_00707</name>
</gene>
<organism evidence="2 3">
    <name type="scientific">Candidatus Electrothrix aarhusensis</name>
    <dbReference type="NCBI Taxonomy" id="1859131"/>
    <lineage>
        <taxon>Bacteria</taxon>
        <taxon>Pseudomonadati</taxon>
        <taxon>Thermodesulfobacteriota</taxon>
        <taxon>Desulfobulbia</taxon>
        <taxon>Desulfobulbales</taxon>
        <taxon>Desulfobulbaceae</taxon>
        <taxon>Candidatus Electrothrix</taxon>
    </lineage>
</organism>
<dbReference type="EMBL" id="MTKO01000071">
    <property type="protein sequence ID" value="RWX45892.1"/>
    <property type="molecule type" value="Genomic_DNA"/>
</dbReference>
<name>A0A444IYR0_9BACT</name>
<comment type="similarity">
    <text evidence="1">Belongs to the FldB/FldC dehydratase alpha/beta subunit family.</text>
</comment>
<dbReference type="PANTHER" id="PTHR30548:SF1">
    <property type="entry name" value="DEHYDRATASE SUBUNIT MJ0007-RELATED"/>
    <property type="match status" value="1"/>
</dbReference>
<dbReference type="InterPro" id="IPR010327">
    <property type="entry name" value="FldB/FldC_alpha/beta"/>
</dbReference>
<reference evidence="2 3" key="1">
    <citation type="submission" date="2017-01" db="EMBL/GenBank/DDBJ databases">
        <title>The cable genome- insights into the physiology and evolution of filamentous bacteria capable of sulfide oxidation via long distance electron transfer.</title>
        <authorList>
            <person name="Schreiber L."/>
            <person name="Bjerg J.T."/>
            <person name="Boggild A."/>
            <person name="Van De Vossenberg J."/>
            <person name="Meysman F."/>
            <person name="Nielsen L.P."/>
            <person name="Schramm A."/>
            <person name="Kjeldsen K.U."/>
        </authorList>
    </citation>
    <scope>NUCLEOTIDE SEQUENCE [LARGE SCALE GENOMIC DNA]</scope>
    <source>
        <strain evidence="2">MCF</strain>
    </source>
</reference>
<keyword evidence="3" id="KW-1185">Reference proteome</keyword>
<comment type="caution">
    <text evidence="2">The sequence shown here is derived from an EMBL/GenBank/DDBJ whole genome shotgun (WGS) entry which is preliminary data.</text>
</comment>
<accession>A0A444IYR0</accession>
<dbReference type="Proteomes" id="UP000287853">
    <property type="component" value="Unassembled WGS sequence"/>
</dbReference>
<dbReference type="Gene3D" id="3.40.50.11900">
    <property type="match status" value="1"/>
</dbReference>
<dbReference type="AlphaFoldDB" id="A0A444IYR0"/>
<proteinExistence type="inferred from homology"/>
<sequence>MIKVAAVAPVPQVPAVDFATEKIMSTFEVKAYPELWRSLDMDVERFDKARQMLGDAYTQSFLSQQNRPDGMVYFDDMIAELHGGRIKELMAAKAEGHPVVGTFCVYIPEELVLAAGGICIGLCGGSQGSIPDAEKTLPRNICPMVKSAYGFKAGRICSYFQVADFLYGETTCDAKKKTWELLDRLIPTHVMEIPQCKNPQSIALWQEEVKAFKVKMEETTGKEITEADLAAAIKVMNDKRRALQRLNNLRHHNPAPISGKDGLLIEQIAFYDDPVRFTEKLHALCDELDQRVENQVSVQAQNSARVMIAGSPMALPNWKVHNLVEGAGAVIVNEESCVGTRYFKDLIDESVTGMDNMLAALTDRYKEIDCSCFTPNNERIDQVVKEFRDSGAHGIINYSLQFCHTYNIEEVRIREACEQEGIPYLSLESDYSQEDVGQMQTRIEAFLEQLTD</sequence>
<dbReference type="InterPro" id="IPR047678">
    <property type="entry name" value="YjiM-like"/>
</dbReference>
<dbReference type="Gene3D" id="1.20.1270.370">
    <property type="match status" value="1"/>
</dbReference>
<evidence type="ECO:0000313" key="3">
    <source>
        <dbReference type="Proteomes" id="UP000287853"/>
    </source>
</evidence>
<dbReference type="Gene3D" id="3.40.50.11890">
    <property type="match status" value="1"/>
</dbReference>